<dbReference type="Pfam" id="PF22936">
    <property type="entry name" value="Pol_BBD"/>
    <property type="match status" value="2"/>
</dbReference>
<dbReference type="OrthoDB" id="1739705at2759"/>
<dbReference type="Pfam" id="PF14223">
    <property type="entry name" value="Retrotran_gag_2"/>
    <property type="match status" value="1"/>
</dbReference>
<feature type="domain" description="CCHC-type" evidence="3">
    <location>
        <begin position="233"/>
        <end position="247"/>
    </location>
</feature>
<dbReference type="AlphaFoldDB" id="A0A2Z6NZX7"/>
<evidence type="ECO:0000256" key="2">
    <source>
        <dbReference type="SAM" id="MobiDB-lite"/>
    </source>
</evidence>
<name>A0A2Z6NZX7_TRISU</name>
<dbReference type="PANTHER" id="PTHR35317">
    <property type="entry name" value="OS04G0629600 PROTEIN"/>
    <property type="match status" value="1"/>
</dbReference>
<evidence type="ECO:0000256" key="1">
    <source>
        <dbReference type="PROSITE-ProRule" id="PRU00047"/>
    </source>
</evidence>
<dbReference type="EMBL" id="DF973921">
    <property type="protein sequence ID" value="GAU42500.1"/>
    <property type="molecule type" value="Genomic_DNA"/>
</dbReference>
<dbReference type="SUPFAM" id="SSF57756">
    <property type="entry name" value="Retrovirus zinc finger-like domains"/>
    <property type="match status" value="1"/>
</dbReference>
<dbReference type="InterPro" id="IPR025724">
    <property type="entry name" value="GAG-pre-integrase_dom"/>
</dbReference>
<keyword evidence="5" id="KW-1185">Reference proteome</keyword>
<dbReference type="SMART" id="SM00343">
    <property type="entry name" value="ZnF_C2HC"/>
    <property type="match status" value="1"/>
</dbReference>
<dbReference type="GO" id="GO:0008270">
    <property type="term" value="F:zinc ion binding"/>
    <property type="evidence" value="ECO:0007669"/>
    <property type="project" value="UniProtKB-KW"/>
</dbReference>
<sequence>MAGKSNFHANLPILDGKNWDTWVKQMKVIFIVQEADEQVNTVLDPLPANSTEQQRTTFRETQKKDSKALFLIHQCVDSKVFEKIADATTFKDAWDILQKSYGGDAKVKKVKLQALKRQFELLEMKSDEAVAEYFTRVENLTNQMKNCKSTLSEEETVEKVLRTLTHKFDHIVVTIEQTKDLSEIKMEDLQSTLEAHELKHGSKKGKESVEDKSESSKKEGGQKTKKDKSTIQCYNCNKYGHYSSECKAPKKKKSQNTEAEANVAEDGSTSEDDVSFMVTITDETAESMVWYFDTGCSNHMTWNKSILTDFNKCLNTRIKLANGNFIAAEGMGNVVIQRSNGKKAVIKKVLYVPGMKCNLMSVGQLLEKGFKAVFEGETLKLFDSKQRLILKTAQSQNRTFKTQVKTIEVECLATSTEDKDSDLWHRRYGHLNFKSLSMLNSKNMVLGLPSVITTVDTCTTCLLGKHPRSSFKSNLPMRSSEVLNVVHSDICGPIDVLSTGGNKYFITFVDEYSSDDDNRSHMTENDNGSDQGPLLMMPTTEDEFGKEEGWYLDTCCSNHMTSNKDWLVNYDSSKKSTIRFADSRTVKSEGIGDMLIKGKDGNQVLITGVMYVPDVPSNILSIEQLVEKGFTLSLGNNQMKVYNVENKMVFCASLSQSRTVQVKFENSNSEVLIEEENDKSIKILRTGGASKHTSKESDSEHQKVHISEDVIMNEVHINEDSESDCNVETNVEADVEAPEAEVLAVEANVETRAGSTKTRESDDEASEAEVSAVEASVETRARSTRTKDWNAKTKVEASELEVNVETEAISTRKRQVPARWKECELANDSRVSKEGELMQCALLVDEPVTKSKAMTDVGIVPCFLRNKLLRTRGLMLHQKKYTGEILRRFNMVESMSAMEMNLKLENQSKEANCRIKVKNHGEDPTIIKKDARCLRYMYKSRPDICLVKGLVIRLKENTRKPYMNNVARRILRYIADKRNTSGYVFKFQNASVSWCSKNQSVIALSSCEAEYVAGSLAVCQANWLQSLLSEMKITDNITVMLKIDNKSAINLAKNPVSHGKSKHIETRFHFLRDQVNKGKLNLEYYSTNDQQADILTKAVKRDQFLKLRRDMRIVSFDSLN</sequence>
<protein>
    <recommendedName>
        <fullName evidence="3">CCHC-type domain-containing protein</fullName>
    </recommendedName>
</protein>
<feature type="region of interest" description="Disordered" evidence="2">
    <location>
        <begin position="195"/>
        <end position="224"/>
    </location>
</feature>
<dbReference type="PANTHER" id="PTHR35317:SF35">
    <property type="entry name" value="DUF4219 DOMAIN-CONTAINING PROTEIN"/>
    <property type="match status" value="1"/>
</dbReference>
<dbReference type="PROSITE" id="PS50158">
    <property type="entry name" value="ZF_CCHC"/>
    <property type="match status" value="1"/>
</dbReference>
<dbReference type="Pfam" id="PF00098">
    <property type="entry name" value="zf-CCHC"/>
    <property type="match status" value="1"/>
</dbReference>
<feature type="region of interest" description="Disordered" evidence="2">
    <location>
        <begin position="750"/>
        <end position="770"/>
    </location>
</feature>
<keyword evidence="1" id="KW-0863">Zinc-finger</keyword>
<dbReference type="Pfam" id="PF13976">
    <property type="entry name" value="gag_pre-integrs"/>
    <property type="match status" value="1"/>
</dbReference>
<evidence type="ECO:0000259" key="3">
    <source>
        <dbReference type="PROSITE" id="PS50158"/>
    </source>
</evidence>
<accession>A0A2Z6NZX7</accession>
<keyword evidence="1" id="KW-0862">Zinc</keyword>
<gene>
    <name evidence="4" type="ORF">TSUD_101130</name>
</gene>
<organism evidence="4 5">
    <name type="scientific">Trifolium subterraneum</name>
    <name type="common">Subterranean clover</name>
    <dbReference type="NCBI Taxonomy" id="3900"/>
    <lineage>
        <taxon>Eukaryota</taxon>
        <taxon>Viridiplantae</taxon>
        <taxon>Streptophyta</taxon>
        <taxon>Embryophyta</taxon>
        <taxon>Tracheophyta</taxon>
        <taxon>Spermatophyta</taxon>
        <taxon>Magnoliopsida</taxon>
        <taxon>eudicotyledons</taxon>
        <taxon>Gunneridae</taxon>
        <taxon>Pentapetalae</taxon>
        <taxon>rosids</taxon>
        <taxon>fabids</taxon>
        <taxon>Fabales</taxon>
        <taxon>Fabaceae</taxon>
        <taxon>Papilionoideae</taxon>
        <taxon>50 kb inversion clade</taxon>
        <taxon>NPAAA clade</taxon>
        <taxon>Hologalegina</taxon>
        <taxon>IRL clade</taxon>
        <taxon>Trifolieae</taxon>
        <taxon>Trifolium</taxon>
    </lineage>
</organism>
<proteinExistence type="predicted"/>
<feature type="region of interest" description="Disordered" evidence="2">
    <location>
        <begin position="247"/>
        <end position="270"/>
    </location>
</feature>
<evidence type="ECO:0000313" key="4">
    <source>
        <dbReference type="EMBL" id="GAU42500.1"/>
    </source>
</evidence>
<reference evidence="5" key="1">
    <citation type="journal article" date="2017" name="Front. Plant Sci.">
        <title>Climate Clever Clovers: New Paradigm to Reduce the Environmental Footprint of Ruminants by Breeding Low Methanogenic Forages Utilizing Haplotype Variation.</title>
        <authorList>
            <person name="Kaur P."/>
            <person name="Appels R."/>
            <person name="Bayer P.E."/>
            <person name="Keeble-Gagnere G."/>
            <person name="Wang J."/>
            <person name="Hirakawa H."/>
            <person name="Shirasawa K."/>
            <person name="Vercoe P."/>
            <person name="Stefanova K."/>
            <person name="Durmic Z."/>
            <person name="Nichols P."/>
            <person name="Revell C."/>
            <person name="Isobe S.N."/>
            <person name="Edwards D."/>
            <person name="Erskine W."/>
        </authorList>
    </citation>
    <scope>NUCLEOTIDE SEQUENCE [LARGE SCALE GENOMIC DNA]</scope>
    <source>
        <strain evidence="5">cv. Daliak</strain>
    </source>
</reference>
<dbReference type="InterPro" id="IPR054722">
    <property type="entry name" value="PolX-like_BBD"/>
</dbReference>
<dbReference type="GO" id="GO:0003676">
    <property type="term" value="F:nucleic acid binding"/>
    <property type="evidence" value="ECO:0007669"/>
    <property type="project" value="InterPro"/>
</dbReference>
<evidence type="ECO:0000313" key="5">
    <source>
        <dbReference type="Proteomes" id="UP000242715"/>
    </source>
</evidence>
<dbReference type="CDD" id="cd09272">
    <property type="entry name" value="RNase_HI_RT_Ty1"/>
    <property type="match status" value="1"/>
</dbReference>
<keyword evidence="1" id="KW-0479">Metal-binding</keyword>
<dbReference type="Gene3D" id="4.10.60.10">
    <property type="entry name" value="Zinc finger, CCHC-type"/>
    <property type="match status" value="1"/>
</dbReference>
<dbReference type="InterPro" id="IPR001878">
    <property type="entry name" value="Znf_CCHC"/>
</dbReference>
<dbReference type="Proteomes" id="UP000242715">
    <property type="component" value="Unassembled WGS sequence"/>
</dbReference>
<dbReference type="InterPro" id="IPR036875">
    <property type="entry name" value="Znf_CCHC_sf"/>
</dbReference>